<dbReference type="SUPFAM" id="SSF51735">
    <property type="entry name" value="NAD(P)-binding Rossmann-fold domains"/>
    <property type="match status" value="1"/>
</dbReference>
<feature type="compositionally biased region" description="Basic and acidic residues" evidence="3">
    <location>
        <begin position="20"/>
        <end position="34"/>
    </location>
</feature>
<dbReference type="SMART" id="SM00822">
    <property type="entry name" value="PKS_KR"/>
    <property type="match status" value="1"/>
</dbReference>
<comment type="similarity">
    <text evidence="1">Belongs to the short-chain dehydrogenases/reductases (SDR) family.</text>
</comment>
<evidence type="ECO:0000256" key="3">
    <source>
        <dbReference type="SAM" id="MobiDB-lite"/>
    </source>
</evidence>
<keyword evidence="6" id="KW-1185">Reference proteome</keyword>
<dbReference type="InterPro" id="IPR036291">
    <property type="entry name" value="NAD(P)-bd_dom_sf"/>
</dbReference>
<keyword evidence="2 5" id="KW-0560">Oxidoreductase</keyword>
<evidence type="ECO:0000259" key="4">
    <source>
        <dbReference type="SMART" id="SM00822"/>
    </source>
</evidence>
<dbReference type="Proteomes" id="UP000548476">
    <property type="component" value="Unassembled WGS sequence"/>
</dbReference>
<dbReference type="Gene3D" id="3.40.50.720">
    <property type="entry name" value="NAD(P)-binding Rossmann-like Domain"/>
    <property type="match status" value="1"/>
</dbReference>
<name>A0A841FL94_9ACTN</name>
<feature type="domain" description="Ketoreductase" evidence="4">
    <location>
        <begin position="44"/>
        <end position="223"/>
    </location>
</feature>
<sequence length="283" mass="29963">MRTRFGRGRPATSRTRRGRDRRDAERPWHGERRGSGGLMAGTDRSVVISGGGTGIGRAIAARFAAQGDRVTILGRRADVLREAAREIEGAHPVEVVAVDLSAPEEVEQKLAELPERVDVLVNNAGARGTPAGEGGLKEFAERWRRDFDNNVLPVVLLTEALLPRLARPGGRVVTLSSIAALRGNGAYGAVKAALLAWNHTLAQQLGPHGATANVVVPGFVAGTEFFGGPADEDELARRRAQTLLGQVGEPDDIAAAVAFLASPEARYITGEFLNSNGGAMLGR</sequence>
<proteinExistence type="inferred from homology"/>
<accession>A0A841FL94</accession>
<evidence type="ECO:0000256" key="1">
    <source>
        <dbReference type="ARBA" id="ARBA00006484"/>
    </source>
</evidence>
<evidence type="ECO:0000313" key="5">
    <source>
        <dbReference type="EMBL" id="MBB6036705.1"/>
    </source>
</evidence>
<comment type="caution">
    <text evidence="5">The sequence shown here is derived from an EMBL/GenBank/DDBJ whole genome shotgun (WGS) entry which is preliminary data.</text>
</comment>
<dbReference type="CDD" id="cd05233">
    <property type="entry name" value="SDR_c"/>
    <property type="match status" value="1"/>
</dbReference>
<dbReference type="EC" id="1.1.1.100" evidence="5"/>
<dbReference type="AlphaFoldDB" id="A0A841FL94"/>
<evidence type="ECO:0000256" key="2">
    <source>
        <dbReference type="ARBA" id="ARBA00023002"/>
    </source>
</evidence>
<reference evidence="5 6" key="1">
    <citation type="submission" date="2020-08" db="EMBL/GenBank/DDBJ databases">
        <title>Genomic Encyclopedia of Type Strains, Phase IV (KMG-IV): sequencing the most valuable type-strain genomes for metagenomic binning, comparative biology and taxonomic classification.</title>
        <authorList>
            <person name="Goeker M."/>
        </authorList>
    </citation>
    <scope>NUCLEOTIDE SEQUENCE [LARGE SCALE GENOMIC DNA]</scope>
    <source>
        <strain evidence="5 6">YIM 65646</strain>
    </source>
</reference>
<dbReference type="EMBL" id="JACHGT010000010">
    <property type="protein sequence ID" value="MBB6036705.1"/>
    <property type="molecule type" value="Genomic_DNA"/>
</dbReference>
<dbReference type="Pfam" id="PF13561">
    <property type="entry name" value="adh_short_C2"/>
    <property type="match status" value="1"/>
</dbReference>
<dbReference type="PRINTS" id="PR00081">
    <property type="entry name" value="GDHRDH"/>
</dbReference>
<protein>
    <submittedName>
        <fullName evidence="5">3-oxoacyl-[acyl-carrier protein] reductase</fullName>
        <ecNumber evidence="5">1.1.1.100</ecNumber>
    </submittedName>
</protein>
<gene>
    <name evidence="5" type="ORF">HNR73_004578</name>
</gene>
<evidence type="ECO:0000313" key="6">
    <source>
        <dbReference type="Proteomes" id="UP000548476"/>
    </source>
</evidence>
<dbReference type="PRINTS" id="PR00080">
    <property type="entry name" value="SDRFAMILY"/>
</dbReference>
<dbReference type="PANTHER" id="PTHR42760:SF133">
    <property type="entry name" value="3-OXOACYL-[ACYL-CARRIER-PROTEIN] REDUCTASE"/>
    <property type="match status" value="1"/>
</dbReference>
<dbReference type="GO" id="GO:0004316">
    <property type="term" value="F:3-oxoacyl-[acyl-carrier-protein] reductase (NADPH) activity"/>
    <property type="evidence" value="ECO:0007669"/>
    <property type="project" value="UniProtKB-EC"/>
</dbReference>
<feature type="region of interest" description="Disordered" evidence="3">
    <location>
        <begin position="1"/>
        <end position="43"/>
    </location>
</feature>
<dbReference type="InterPro" id="IPR002347">
    <property type="entry name" value="SDR_fam"/>
</dbReference>
<organism evidence="5 6">
    <name type="scientific">Phytomonospora endophytica</name>
    <dbReference type="NCBI Taxonomy" id="714109"/>
    <lineage>
        <taxon>Bacteria</taxon>
        <taxon>Bacillati</taxon>
        <taxon>Actinomycetota</taxon>
        <taxon>Actinomycetes</taxon>
        <taxon>Micromonosporales</taxon>
        <taxon>Micromonosporaceae</taxon>
        <taxon>Phytomonospora</taxon>
    </lineage>
</organism>
<dbReference type="InterPro" id="IPR057326">
    <property type="entry name" value="KR_dom"/>
</dbReference>
<dbReference type="PANTHER" id="PTHR42760">
    <property type="entry name" value="SHORT-CHAIN DEHYDROGENASES/REDUCTASES FAMILY MEMBER"/>
    <property type="match status" value="1"/>
</dbReference>